<dbReference type="InterPro" id="IPR001882">
    <property type="entry name" value="Biotin_BS"/>
</dbReference>
<accession>Q2RT04</accession>
<comment type="cofactor">
    <cofactor evidence="1">
        <name>biotin</name>
        <dbReference type="ChEBI" id="CHEBI:57586"/>
    </cofactor>
</comment>
<dbReference type="InterPro" id="IPR005479">
    <property type="entry name" value="CPAse_ATP-bd"/>
</dbReference>
<dbReference type="Pfam" id="PF00289">
    <property type="entry name" value="Biotin_carb_N"/>
    <property type="match status" value="1"/>
</dbReference>
<protein>
    <submittedName>
        <fullName evidence="12">3-methylcrotonoyl-CoA carboxylase, alpha subunit</fullName>
        <ecNumber evidence="12">6.4.1.4</ecNumber>
    </submittedName>
</protein>
<dbReference type="Gene3D" id="3.30.470.20">
    <property type="entry name" value="ATP-grasp fold, B domain"/>
    <property type="match status" value="1"/>
</dbReference>
<gene>
    <name evidence="12" type="ordered locus">Rru_A1941</name>
</gene>
<keyword evidence="13" id="KW-1185">Reference proteome</keyword>
<evidence type="ECO:0000256" key="2">
    <source>
        <dbReference type="ARBA" id="ARBA00022598"/>
    </source>
</evidence>
<evidence type="ECO:0000256" key="6">
    <source>
        <dbReference type="ARBA" id="ARBA00023267"/>
    </source>
</evidence>
<dbReference type="InterPro" id="IPR050856">
    <property type="entry name" value="Biotin_carboxylase_complex"/>
</dbReference>
<dbReference type="PROSITE" id="PS00188">
    <property type="entry name" value="BIOTIN"/>
    <property type="match status" value="1"/>
</dbReference>
<dbReference type="EC" id="6.4.1.4" evidence="12"/>
<dbReference type="InterPro" id="IPR011054">
    <property type="entry name" value="Rudment_hybrid_motif"/>
</dbReference>
<dbReference type="AlphaFoldDB" id="Q2RT04"/>
<feature type="domain" description="Lipoyl-binding" evidence="9">
    <location>
        <begin position="587"/>
        <end position="662"/>
    </location>
</feature>
<evidence type="ECO:0000256" key="4">
    <source>
        <dbReference type="ARBA" id="ARBA00022840"/>
    </source>
</evidence>
<dbReference type="InterPro" id="IPR048429">
    <property type="entry name" value="MCC_alpha_BT"/>
</dbReference>
<evidence type="ECO:0000256" key="8">
    <source>
        <dbReference type="SAM" id="MobiDB-lite"/>
    </source>
</evidence>
<dbReference type="FunFam" id="2.40.50.100:FF:000003">
    <property type="entry name" value="Acetyl-CoA carboxylase biotin carboxyl carrier protein"/>
    <property type="match status" value="1"/>
</dbReference>
<dbReference type="PROSITE" id="PS50975">
    <property type="entry name" value="ATP_GRASP"/>
    <property type="match status" value="1"/>
</dbReference>
<dbReference type="Pfam" id="PF21139">
    <property type="entry name" value="BT_MCC_alpha"/>
    <property type="match status" value="1"/>
</dbReference>
<keyword evidence="5" id="KW-0809">Transit peptide</keyword>
<dbReference type="EMBL" id="CP000230">
    <property type="protein sequence ID" value="ABC22741.1"/>
    <property type="molecule type" value="Genomic_DNA"/>
</dbReference>
<dbReference type="InterPro" id="IPR011761">
    <property type="entry name" value="ATP-grasp"/>
</dbReference>
<dbReference type="Pfam" id="PF02785">
    <property type="entry name" value="Biotin_carb_C"/>
    <property type="match status" value="1"/>
</dbReference>
<dbReference type="STRING" id="269796.Rru_A1941"/>
<dbReference type="PhylomeDB" id="Q2RT04"/>
<evidence type="ECO:0000259" key="9">
    <source>
        <dbReference type="PROSITE" id="PS50968"/>
    </source>
</evidence>
<dbReference type="SUPFAM" id="SSF56059">
    <property type="entry name" value="Glutathione synthetase ATP-binding domain-like"/>
    <property type="match status" value="1"/>
</dbReference>
<dbReference type="FunFam" id="3.40.50.20:FF:000010">
    <property type="entry name" value="Propionyl-CoA carboxylase subunit alpha"/>
    <property type="match status" value="1"/>
</dbReference>
<feature type="domain" description="ATP-grasp" evidence="10">
    <location>
        <begin position="120"/>
        <end position="316"/>
    </location>
</feature>
<dbReference type="Gene3D" id="2.40.50.100">
    <property type="match status" value="1"/>
</dbReference>
<sequence>MFSRLLIANRGEIACRIARTAKRLGVATVGVFSDADAQSAAVRACDEAIRIGPALARDSYLDGGRILEAARLSGATAIHPGYGFLSENAAFARACAEAGVTFIGPSVEAIEAMGSKARAKALMAAAGVPLVPGYHGADQSEETLAKAAARIGYPVLIKASAGGGGKGMRVVGEAGAFAAALASARREAMAAFGDDTMLIEKYLDHPRHVEIQIFGDHQGRVVSLFERDCSLQRRHQKVIEEAPAPDLDPALRRAMAAAGVAAARALTYVGAGTVEFLYQDNAYYFIEMNTRLQVEHPVTEKITSLDLVEWQLRVAAKEPLPLTQDQITARGHAFEARIYAEDPARGFAPSTGRLLRFRPPPADGHLRIDTGVGEGDEVSVHYDPMIAKLVVWDEDRARALARLSRALRAFQIIGPSTNLAFLAALADHADFAAGAVSTKFIEAEIDRLLPAIPAAPPEVLAVAAVFVVLSARREAAARARASGDPHSPWNAVNGWRLNDDNHHGVELRDGDRALRVLVRFQGDGFLVDVPGAGAALAVRGCLEADGAMEIEIDGRTSRAVVLRQPTLLKVIHGDTLYSLGLAEGIDAAAEEAVGGLSAPMPGRIVAVLVAVGDGVERGQPLLVLEAMKMETTITAPAGGRIAAIGVAAGDQVEEGRVLAVIEPAGEEGGKPAGEGVIKPVGAEASP</sequence>
<dbReference type="Gene3D" id="3.30.700.40">
    <property type="match status" value="1"/>
</dbReference>
<dbReference type="RefSeq" id="WP_011389694.1">
    <property type="nucleotide sequence ID" value="NC_007643.1"/>
</dbReference>
<organism evidence="12 13">
    <name type="scientific">Rhodospirillum rubrum (strain ATCC 11170 / ATH 1.1.1 / DSM 467 / LMG 4362 / NCIMB 8255 / S1)</name>
    <dbReference type="NCBI Taxonomy" id="269796"/>
    <lineage>
        <taxon>Bacteria</taxon>
        <taxon>Pseudomonadati</taxon>
        <taxon>Pseudomonadota</taxon>
        <taxon>Alphaproteobacteria</taxon>
        <taxon>Rhodospirillales</taxon>
        <taxon>Rhodospirillaceae</taxon>
        <taxon>Rhodospirillum</taxon>
    </lineage>
</organism>
<name>Q2RT04_RHORT</name>
<keyword evidence="2 12" id="KW-0436">Ligase</keyword>
<feature type="domain" description="Biotin carboxylation" evidence="11">
    <location>
        <begin position="1"/>
        <end position="446"/>
    </location>
</feature>
<evidence type="ECO:0000313" key="13">
    <source>
        <dbReference type="Proteomes" id="UP000001929"/>
    </source>
</evidence>
<dbReference type="EnsemblBacteria" id="ABC22741">
    <property type="protein sequence ID" value="ABC22741"/>
    <property type="gene ID" value="Rru_A1941"/>
</dbReference>
<dbReference type="eggNOG" id="COG4770">
    <property type="taxonomic scope" value="Bacteria"/>
</dbReference>
<dbReference type="GO" id="GO:0004485">
    <property type="term" value="F:methylcrotonoyl-CoA carboxylase activity"/>
    <property type="evidence" value="ECO:0007669"/>
    <property type="project" value="UniProtKB-EC"/>
</dbReference>
<evidence type="ECO:0000259" key="11">
    <source>
        <dbReference type="PROSITE" id="PS50979"/>
    </source>
</evidence>
<dbReference type="InterPro" id="IPR011764">
    <property type="entry name" value="Biotin_carboxylation_dom"/>
</dbReference>
<feature type="region of interest" description="Disordered" evidence="8">
    <location>
        <begin position="665"/>
        <end position="686"/>
    </location>
</feature>
<dbReference type="InterPro" id="IPR005481">
    <property type="entry name" value="BC-like_N"/>
</dbReference>
<dbReference type="PROSITE" id="PS50968">
    <property type="entry name" value="BIOTINYL_LIPOYL"/>
    <property type="match status" value="1"/>
</dbReference>
<dbReference type="PROSITE" id="PS00866">
    <property type="entry name" value="CPSASE_1"/>
    <property type="match status" value="1"/>
</dbReference>
<dbReference type="InterPro" id="IPR000089">
    <property type="entry name" value="Biotin_lipoyl"/>
</dbReference>
<evidence type="ECO:0000256" key="1">
    <source>
        <dbReference type="ARBA" id="ARBA00001953"/>
    </source>
</evidence>
<dbReference type="PANTHER" id="PTHR18866:SF33">
    <property type="entry name" value="METHYLCROTONOYL-COA CARBOXYLASE SUBUNIT ALPHA, MITOCHONDRIAL-RELATED"/>
    <property type="match status" value="1"/>
</dbReference>
<dbReference type="Pfam" id="PF00364">
    <property type="entry name" value="Biotin_lipoyl"/>
    <property type="match status" value="1"/>
</dbReference>
<dbReference type="SUPFAM" id="SSF51246">
    <property type="entry name" value="Rudiment single hybrid motif"/>
    <property type="match status" value="1"/>
</dbReference>
<keyword evidence="6" id="KW-0092">Biotin</keyword>
<dbReference type="Proteomes" id="UP000001929">
    <property type="component" value="Chromosome"/>
</dbReference>
<dbReference type="InterPro" id="IPR011053">
    <property type="entry name" value="Single_hybrid_motif"/>
</dbReference>
<keyword evidence="3 7" id="KW-0547">Nucleotide-binding</keyword>
<evidence type="ECO:0000259" key="10">
    <source>
        <dbReference type="PROSITE" id="PS50975"/>
    </source>
</evidence>
<dbReference type="FunFam" id="3.30.470.20:FF:000028">
    <property type="entry name" value="Methylcrotonoyl-CoA carboxylase subunit alpha, mitochondrial"/>
    <property type="match status" value="1"/>
</dbReference>
<proteinExistence type="predicted"/>
<dbReference type="KEGG" id="rru:Rru_A1941"/>
<dbReference type="PANTHER" id="PTHR18866">
    <property type="entry name" value="CARBOXYLASE:PYRUVATE/ACETYL-COA/PROPIONYL-COA CARBOXYLASE"/>
    <property type="match status" value="1"/>
</dbReference>
<keyword evidence="4 7" id="KW-0067">ATP-binding</keyword>
<dbReference type="SMART" id="SM00878">
    <property type="entry name" value="Biotin_carb_C"/>
    <property type="match status" value="1"/>
</dbReference>
<evidence type="ECO:0000256" key="5">
    <source>
        <dbReference type="ARBA" id="ARBA00022946"/>
    </source>
</evidence>
<evidence type="ECO:0000256" key="7">
    <source>
        <dbReference type="PROSITE-ProRule" id="PRU00409"/>
    </source>
</evidence>
<dbReference type="SUPFAM" id="SSF52440">
    <property type="entry name" value="PreATP-grasp domain"/>
    <property type="match status" value="1"/>
</dbReference>
<dbReference type="HOGENOM" id="CLU_000395_3_1_5"/>
<dbReference type="PATRIC" id="fig|269796.9.peg.2024"/>
<dbReference type="FunFam" id="3.30.1490.20:FF:000003">
    <property type="entry name" value="acetyl-CoA carboxylase isoform X1"/>
    <property type="match status" value="1"/>
</dbReference>
<dbReference type="SUPFAM" id="SSF51230">
    <property type="entry name" value="Single hybrid motif"/>
    <property type="match status" value="1"/>
</dbReference>
<dbReference type="InterPro" id="IPR016185">
    <property type="entry name" value="PreATP-grasp_dom_sf"/>
</dbReference>
<evidence type="ECO:0000256" key="3">
    <source>
        <dbReference type="ARBA" id="ARBA00022741"/>
    </source>
</evidence>
<dbReference type="CDD" id="cd06850">
    <property type="entry name" value="biotinyl_domain"/>
    <property type="match status" value="1"/>
</dbReference>
<dbReference type="GO" id="GO:0046872">
    <property type="term" value="F:metal ion binding"/>
    <property type="evidence" value="ECO:0007669"/>
    <property type="project" value="InterPro"/>
</dbReference>
<dbReference type="GO" id="GO:0005524">
    <property type="term" value="F:ATP binding"/>
    <property type="evidence" value="ECO:0007669"/>
    <property type="project" value="UniProtKB-UniRule"/>
</dbReference>
<dbReference type="Pfam" id="PF02786">
    <property type="entry name" value="CPSase_L_D2"/>
    <property type="match status" value="1"/>
</dbReference>
<dbReference type="PROSITE" id="PS50979">
    <property type="entry name" value="BC"/>
    <property type="match status" value="1"/>
</dbReference>
<reference evidence="12 13" key="1">
    <citation type="journal article" date="2011" name="Stand. Genomic Sci.">
        <title>Complete genome sequence of Rhodospirillum rubrum type strain (S1).</title>
        <authorList>
            <person name="Munk A.C."/>
            <person name="Copeland A."/>
            <person name="Lucas S."/>
            <person name="Lapidus A."/>
            <person name="Del Rio T.G."/>
            <person name="Barry K."/>
            <person name="Detter J.C."/>
            <person name="Hammon N."/>
            <person name="Israni S."/>
            <person name="Pitluck S."/>
            <person name="Brettin T."/>
            <person name="Bruce D."/>
            <person name="Han C."/>
            <person name="Tapia R."/>
            <person name="Gilna P."/>
            <person name="Schmutz J."/>
            <person name="Larimer F."/>
            <person name="Land M."/>
            <person name="Kyrpides N.C."/>
            <person name="Mavromatis K."/>
            <person name="Richardson P."/>
            <person name="Rohde M."/>
            <person name="Goker M."/>
            <person name="Klenk H.P."/>
            <person name="Zhang Y."/>
            <person name="Roberts G.P."/>
            <person name="Reslewic S."/>
            <person name="Schwartz D.C."/>
        </authorList>
    </citation>
    <scope>NUCLEOTIDE SEQUENCE [LARGE SCALE GENOMIC DNA]</scope>
    <source>
        <strain evidence="13">ATCC 11170 / ATH 1.1.1 / DSM 467 / LMG 4362 / NCIMB 8255 / S1</strain>
    </source>
</reference>
<evidence type="ECO:0000313" key="12">
    <source>
        <dbReference type="EMBL" id="ABC22741.1"/>
    </source>
</evidence>
<dbReference type="PROSITE" id="PS00867">
    <property type="entry name" value="CPSASE_2"/>
    <property type="match status" value="1"/>
</dbReference>
<dbReference type="InterPro" id="IPR005482">
    <property type="entry name" value="Biotin_COase_C"/>
</dbReference>